<keyword evidence="2 6" id="KW-0812">Transmembrane</keyword>
<feature type="region of interest" description="Disordered" evidence="5">
    <location>
        <begin position="26"/>
        <end position="48"/>
    </location>
</feature>
<protein>
    <submittedName>
        <fullName evidence="7">Tetraspanin Tsp2 family</fullName>
    </submittedName>
</protein>
<reference evidence="7" key="1">
    <citation type="submission" date="2023-03" db="EMBL/GenBank/DDBJ databases">
        <title>Massive genome expansion in bonnet fungi (Mycena s.s.) driven by repeated elements and novel gene families across ecological guilds.</title>
        <authorList>
            <consortium name="Lawrence Berkeley National Laboratory"/>
            <person name="Harder C.B."/>
            <person name="Miyauchi S."/>
            <person name="Viragh M."/>
            <person name="Kuo A."/>
            <person name="Thoen E."/>
            <person name="Andreopoulos B."/>
            <person name="Lu D."/>
            <person name="Skrede I."/>
            <person name="Drula E."/>
            <person name="Henrissat B."/>
            <person name="Morin E."/>
            <person name="Kohler A."/>
            <person name="Barry K."/>
            <person name="LaButti K."/>
            <person name="Morin E."/>
            <person name="Salamov A."/>
            <person name="Lipzen A."/>
            <person name="Mereny Z."/>
            <person name="Hegedus B."/>
            <person name="Baldrian P."/>
            <person name="Stursova M."/>
            <person name="Weitz H."/>
            <person name="Taylor A."/>
            <person name="Grigoriev I.V."/>
            <person name="Nagy L.G."/>
            <person name="Martin F."/>
            <person name="Kauserud H."/>
        </authorList>
    </citation>
    <scope>NUCLEOTIDE SEQUENCE</scope>
    <source>
        <strain evidence="7">CBHHK002</strain>
    </source>
</reference>
<evidence type="ECO:0000256" key="6">
    <source>
        <dbReference type="SAM" id="Phobius"/>
    </source>
</evidence>
<evidence type="ECO:0000313" key="7">
    <source>
        <dbReference type="EMBL" id="KAJ7304560.1"/>
    </source>
</evidence>
<evidence type="ECO:0000256" key="3">
    <source>
        <dbReference type="ARBA" id="ARBA00022989"/>
    </source>
</evidence>
<evidence type="ECO:0000256" key="1">
    <source>
        <dbReference type="ARBA" id="ARBA00004141"/>
    </source>
</evidence>
<evidence type="ECO:0000313" key="8">
    <source>
        <dbReference type="Proteomes" id="UP001218218"/>
    </source>
</evidence>
<evidence type="ECO:0000256" key="2">
    <source>
        <dbReference type="ARBA" id="ARBA00022692"/>
    </source>
</evidence>
<feature type="compositionally biased region" description="Polar residues" evidence="5">
    <location>
        <begin position="360"/>
        <end position="378"/>
    </location>
</feature>
<keyword evidence="4 6" id="KW-0472">Membrane</keyword>
<feature type="transmembrane region" description="Helical" evidence="6">
    <location>
        <begin position="90"/>
        <end position="114"/>
    </location>
</feature>
<name>A0AAD7EA52_9AGAR</name>
<dbReference type="Pfam" id="PF00335">
    <property type="entry name" value="Tetraspanin"/>
    <property type="match status" value="1"/>
</dbReference>
<evidence type="ECO:0000256" key="4">
    <source>
        <dbReference type="ARBA" id="ARBA00023136"/>
    </source>
</evidence>
<keyword evidence="3 6" id="KW-1133">Transmembrane helix</keyword>
<dbReference type="InterPro" id="IPR018499">
    <property type="entry name" value="Tetraspanin/Peripherin"/>
</dbReference>
<comment type="caution">
    <text evidence="7">The sequence shown here is derived from an EMBL/GenBank/DDBJ whole genome shotgun (WGS) entry which is preliminary data.</text>
</comment>
<proteinExistence type="predicted"/>
<evidence type="ECO:0000256" key="5">
    <source>
        <dbReference type="SAM" id="MobiDB-lite"/>
    </source>
</evidence>
<dbReference type="AlphaFoldDB" id="A0AAD7EA52"/>
<gene>
    <name evidence="7" type="ORF">DFH08DRAFT_721657</name>
</gene>
<sequence>MNTENRASSSLSLNYVPAKFSSVLASGARRRRRGEKEAGEPAMARGGGVDAFRKGEARMPDDRDDLHPVMSRQGWFDRSEMRSRWTRFKWVLLFFNFAYTAFALSGLVITILIWLDILEHADVIRVANRPELVFSTLAAAVAVFTSVFGWAGVMLNNRFILSFYCFFLWFSFAFLVTPGYLTYRRHNLNLEAKINFAWSESFGIDARRRIQNSLGCCGYFNPYVEASISATCYARSVLPGCKAPYLAFEAGLLKKWYITVFSLVGFHVALIGAALLCANHVTYRFGKGMMPKAYRLTADAVAVIMDNYAAQIAEDYGPDIAAAFVTSHSRAASTVDLTDMHMPMDPMGMTSVRDRAGTPNAGQTRYGTISGTAPDTAI</sequence>
<organism evidence="7 8">
    <name type="scientific">Mycena albidolilacea</name>
    <dbReference type="NCBI Taxonomy" id="1033008"/>
    <lineage>
        <taxon>Eukaryota</taxon>
        <taxon>Fungi</taxon>
        <taxon>Dikarya</taxon>
        <taxon>Basidiomycota</taxon>
        <taxon>Agaricomycotina</taxon>
        <taxon>Agaricomycetes</taxon>
        <taxon>Agaricomycetidae</taxon>
        <taxon>Agaricales</taxon>
        <taxon>Marasmiineae</taxon>
        <taxon>Mycenaceae</taxon>
        <taxon>Mycena</taxon>
    </lineage>
</organism>
<comment type="subcellular location">
    <subcellularLocation>
        <location evidence="1">Membrane</location>
        <topology evidence="1">Multi-pass membrane protein</topology>
    </subcellularLocation>
</comment>
<accession>A0AAD7EA52</accession>
<keyword evidence="8" id="KW-1185">Reference proteome</keyword>
<feature type="transmembrane region" description="Helical" evidence="6">
    <location>
        <begin position="160"/>
        <end position="181"/>
    </location>
</feature>
<feature type="region of interest" description="Disordered" evidence="5">
    <location>
        <begin position="355"/>
        <end position="378"/>
    </location>
</feature>
<feature type="transmembrane region" description="Helical" evidence="6">
    <location>
        <begin position="134"/>
        <end position="153"/>
    </location>
</feature>
<dbReference type="EMBL" id="JARIHO010000101">
    <property type="protein sequence ID" value="KAJ7304560.1"/>
    <property type="molecule type" value="Genomic_DNA"/>
</dbReference>
<dbReference type="Proteomes" id="UP001218218">
    <property type="component" value="Unassembled WGS sequence"/>
</dbReference>
<dbReference type="GO" id="GO:0016020">
    <property type="term" value="C:membrane"/>
    <property type="evidence" value="ECO:0007669"/>
    <property type="project" value="UniProtKB-SubCell"/>
</dbReference>
<feature type="transmembrane region" description="Helical" evidence="6">
    <location>
        <begin position="256"/>
        <end position="282"/>
    </location>
</feature>